<sequence length="309" mass="32553">MGGVSRFGQQPWIGWALAWLLLWGVMGTARAQVVVEYIHTDALGSLVAVTNQAGEVIERYDYEPYGAMIGRPAYQGIGYTGHVQDAATGLTYMQQRYYDPICGCFLSVDPVTAYDDPVNYFHRYRYAGNNPYKFTDPDGRCWIFCDFLPAPRSDRTNPYAPIPGADRGDALVVGGLAATATLGVSAALAVPAATVVLANPAAVVTAGETIAGAAGVTGPAGGAKNAVAGKITGYTRHGLNQAISRDGGKGVSPKAILDAVRNPSKVVEQSEGKTAYTGQNARVVLNSEGKVITTHAKGSEGVRVKEPKK</sequence>
<dbReference type="PANTHER" id="PTHR32305">
    <property type="match status" value="1"/>
</dbReference>
<dbReference type="InterPro" id="IPR022385">
    <property type="entry name" value="Rhs_assc_core"/>
</dbReference>
<dbReference type="Proteomes" id="UP001459204">
    <property type="component" value="Unassembled WGS sequence"/>
</dbReference>
<evidence type="ECO:0000256" key="1">
    <source>
        <dbReference type="ARBA" id="ARBA00022737"/>
    </source>
</evidence>
<proteinExistence type="predicted"/>
<evidence type="ECO:0000313" key="4">
    <source>
        <dbReference type="Proteomes" id="UP001459204"/>
    </source>
</evidence>
<comment type="caution">
    <text evidence="3">The sequence shown here is derived from an EMBL/GenBank/DDBJ whole genome shotgun (WGS) entry which is preliminary data.</text>
</comment>
<organism evidence="3 4">
    <name type="scientific">Pseudoxanthomonas putridarboris</name>
    <dbReference type="NCBI Taxonomy" id="752605"/>
    <lineage>
        <taxon>Bacteria</taxon>
        <taxon>Pseudomonadati</taxon>
        <taxon>Pseudomonadota</taxon>
        <taxon>Gammaproteobacteria</taxon>
        <taxon>Lysobacterales</taxon>
        <taxon>Lysobacteraceae</taxon>
        <taxon>Pseudoxanthomonas</taxon>
    </lineage>
</organism>
<dbReference type="EMBL" id="JBBWWT010000004">
    <property type="protein sequence ID" value="MEL1264785.1"/>
    <property type="molecule type" value="Genomic_DNA"/>
</dbReference>
<evidence type="ECO:0000259" key="2">
    <source>
        <dbReference type="Pfam" id="PF25023"/>
    </source>
</evidence>
<gene>
    <name evidence="3" type="ORF">AAD027_10450</name>
</gene>
<dbReference type="PANTHER" id="PTHR32305:SF15">
    <property type="entry name" value="PROTEIN RHSA-RELATED"/>
    <property type="match status" value="1"/>
</dbReference>
<dbReference type="InterPro" id="IPR050708">
    <property type="entry name" value="T6SS_VgrG/RHS"/>
</dbReference>
<dbReference type="Pfam" id="PF25023">
    <property type="entry name" value="TEN_YD-shell"/>
    <property type="match status" value="1"/>
</dbReference>
<evidence type="ECO:0000313" key="3">
    <source>
        <dbReference type="EMBL" id="MEL1264785.1"/>
    </source>
</evidence>
<keyword evidence="1" id="KW-0677">Repeat</keyword>
<protein>
    <submittedName>
        <fullName evidence="3">RHS repeat-associated core domain-containing protein</fullName>
    </submittedName>
</protein>
<keyword evidence="4" id="KW-1185">Reference proteome</keyword>
<dbReference type="RefSeq" id="WP_341725973.1">
    <property type="nucleotide sequence ID" value="NZ_JBBWWT010000004.1"/>
</dbReference>
<accession>A0ABU9J1E8</accession>
<feature type="domain" description="Teneurin-like YD-shell" evidence="2">
    <location>
        <begin position="37"/>
        <end position="131"/>
    </location>
</feature>
<dbReference type="Gene3D" id="2.180.10.10">
    <property type="entry name" value="RHS repeat-associated core"/>
    <property type="match status" value="1"/>
</dbReference>
<reference evidence="3 4" key="1">
    <citation type="submission" date="2024-04" db="EMBL/GenBank/DDBJ databases">
        <title>Draft genome sequence of Pseudoxanthomonas putridarboris WD12.</title>
        <authorList>
            <person name="Oh J."/>
        </authorList>
    </citation>
    <scope>NUCLEOTIDE SEQUENCE [LARGE SCALE GENOMIC DNA]</scope>
    <source>
        <strain evidence="3 4">WD12</strain>
    </source>
</reference>
<name>A0ABU9J1E8_9GAMM</name>
<dbReference type="InterPro" id="IPR056823">
    <property type="entry name" value="TEN-like_YD-shell"/>
</dbReference>
<dbReference type="NCBIfam" id="TIGR03696">
    <property type="entry name" value="Rhs_assc_core"/>
    <property type="match status" value="1"/>
</dbReference>